<evidence type="ECO:0000259" key="1">
    <source>
        <dbReference type="Pfam" id="PF00483"/>
    </source>
</evidence>
<dbReference type="EMBL" id="BARS01038352">
    <property type="protein sequence ID" value="GAG21636.1"/>
    <property type="molecule type" value="Genomic_DNA"/>
</dbReference>
<protein>
    <recommendedName>
        <fullName evidence="1">Nucleotidyl transferase domain-containing protein</fullName>
    </recommendedName>
</protein>
<dbReference type="InterPro" id="IPR050486">
    <property type="entry name" value="Mannose-1P_guanyltransferase"/>
</dbReference>
<dbReference type="CDD" id="cd04181">
    <property type="entry name" value="NTP_transferase"/>
    <property type="match status" value="1"/>
</dbReference>
<organism evidence="2">
    <name type="scientific">marine sediment metagenome</name>
    <dbReference type="NCBI Taxonomy" id="412755"/>
    <lineage>
        <taxon>unclassified sequences</taxon>
        <taxon>metagenomes</taxon>
        <taxon>ecological metagenomes</taxon>
    </lineage>
</organism>
<proteinExistence type="predicted"/>
<accession>X0X9L4</accession>
<dbReference type="SUPFAM" id="SSF53448">
    <property type="entry name" value="Nucleotide-diphospho-sugar transferases"/>
    <property type="match status" value="1"/>
</dbReference>
<dbReference type="PANTHER" id="PTHR22572">
    <property type="entry name" value="SUGAR-1-PHOSPHATE GUANYL TRANSFERASE"/>
    <property type="match status" value="1"/>
</dbReference>
<evidence type="ECO:0000313" key="2">
    <source>
        <dbReference type="EMBL" id="GAG21636.1"/>
    </source>
</evidence>
<name>X0X9L4_9ZZZZ</name>
<comment type="caution">
    <text evidence="2">The sequence shown here is derived from an EMBL/GenBank/DDBJ whole genome shotgun (WGS) entry which is preliminary data.</text>
</comment>
<dbReference type="InterPro" id="IPR005835">
    <property type="entry name" value="NTP_transferase_dom"/>
</dbReference>
<dbReference type="AlphaFoldDB" id="X0X9L4"/>
<gene>
    <name evidence="2" type="ORF">S01H1_58696</name>
</gene>
<feature type="non-terminal residue" evidence="2">
    <location>
        <position position="183"/>
    </location>
</feature>
<dbReference type="InterPro" id="IPR029044">
    <property type="entry name" value="Nucleotide-diphossugar_trans"/>
</dbReference>
<dbReference type="Gene3D" id="3.90.550.10">
    <property type="entry name" value="Spore Coat Polysaccharide Biosynthesis Protein SpsA, Chain A"/>
    <property type="match status" value="1"/>
</dbReference>
<reference evidence="2" key="1">
    <citation type="journal article" date="2014" name="Front. Microbiol.">
        <title>High frequency of phylogenetically diverse reductive dehalogenase-homologous genes in deep subseafloor sedimentary metagenomes.</title>
        <authorList>
            <person name="Kawai M."/>
            <person name="Futagami T."/>
            <person name="Toyoda A."/>
            <person name="Takaki Y."/>
            <person name="Nishi S."/>
            <person name="Hori S."/>
            <person name="Arai W."/>
            <person name="Tsubouchi T."/>
            <person name="Morono Y."/>
            <person name="Uchiyama I."/>
            <person name="Ito T."/>
            <person name="Fujiyama A."/>
            <person name="Inagaki F."/>
            <person name="Takami H."/>
        </authorList>
    </citation>
    <scope>NUCLEOTIDE SEQUENCE</scope>
    <source>
        <strain evidence="2">Expedition CK06-06</strain>
    </source>
</reference>
<sequence length="183" mass="20711">MKIIILAGGKGTRLPKSAKNIPKLLVKVGNKSILQHQLDLLEEHGFSDIRLSLGYKANQIIKYLNGKHEYIIEPEPLGTGGAIKFASKDLNEEFMVLNGDILSEINFSDFLKFHKSIPQNNTLTAWHCSEPRNDYGFLNLENNKILKFQEKPDRPIAGHINAGFYILSPNIFKNFNKKSKGEF</sequence>
<feature type="domain" description="Nucleotidyl transferase" evidence="1">
    <location>
        <begin position="3"/>
        <end position="177"/>
    </location>
</feature>
<dbReference type="Pfam" id="PF00483">
    <property type="entry name" value="NTP_transferase"/>
    <property type="match status" value="1"/>
</dbReference>